<evidence type="ECO:0000256" key="2">
    <source>
        <dbReference type="ARBA" id="ARBA00004167"/>
    </source>
</evidence>
<dbReference type="OrthoDB" id="3945418at2759"/>
<dbReference type="Proteomes" id="UP000223968">
    <property type="component" value="Unassembled WGS sequence"/>
</dbReference>
<keyword evidence="16" id="KW-1185">Reference proteome</keyword>
<dbReference type="FunFam" id="1.10.630.10:FF:000069">
    <property type="entry name" value="Cytochrome P450, putative (Eurofung)"/>
    <property type="match status" value="1"/>
</dbReference>
<organism evidence="15 16">
    <name type="scientific">Helicocarpus griseus UAMH5409</name>
    <dbReference type="NCBI Taxonomy" id="1447875"/>
    <lineage>
        <taxon>Eukaryota</taxon>
        <taxon>Fungi</taxon>
        <taxon>Dikarya</taxon>
        <taxon>Ascomycota</taxon>
        <taxon>Pezizomycotina</taxon>
        <taxon>Eurotiomycetes</taxon>
        <taxon>Eurotiomycetidae</taxon>
        <taxon>Onygenales</taxon>
        <taxon>Ajellomycetaceae</taxon>
        <taxon>Helicocarpus</taxon>
    </lineage>
</organism>
<keyword evidence="4 12" id="KW-0349">Heme</keyword>
<keyword evidence="7 14" id="KW-1133">Transmembrane helix</keyword>
<keyword evidence="11 14" id="KW-0472">Membrane</keyword>
<keyword evidence="10 13" id="KW-0503">Monooxygenase</keyword>
<dbReference type="PANTHER" id="PTHR24305">
    <property type="entry name" value="CYTOCHROME P450"/>
    <property type="match status" value="1"/>
</dbReference>
<dbReference type="PROSITE" id="PS00086">
    <property type="entry name" value="CYTOCHROME_P450"/>
    <property type="match status" value="1"/>
</dbReference>
<dbReference type="AlphaFoldDB" id="A0A2B7Y6G5"/>
<dbReference type="STRING" id="1447875.A0A2B7Y6G5"/>
<keyword evidence="5 14" id="KW-0812">Transmembrane</keyword>
<dbReference type="GO" id="GO:0016020">
    <property type="term" value="C:membrane"/>
    <property type="evidence" value="ECO:0007669"/>
    <property type="project" value="UniProtKB-SubCell"/>
</dbReference>
<evidence type="ECO:0000256" key="14">
    <source>
        <dbReference type="SAM" id="Phobius"/>
    </source>
</evidence>
<keyword evidence="6 12" id="KW-0479">Metal-binding</keyword>
<dbReference type="PRINTS" id="PR00463">
    <property type="entry name" value="EP450I"/>
</dbReference>
<gene>
    <name evidence="15" type="ORF">AJ79_01707</name>
</gene>
<dbReference type="PRINTS" id="PR00385">
    <property type="entry name" value="P450"/>
</dbReference>
<name>A0A2B7Y6G5_9EURO</name>
<protein>
    <recommendedName>
        <fullName evidence="17">Trichodiene oxygenase</fullName>
    </recommendedName>
</protein>
<feature type="binding site" description="axial binding residue" evidence="12">
    <location>
        <position position="442"/>
    </location>
    <ligand>
        <name>heme</name>
        <dbReference type="ChEBI" id="CHEBI:30413"/>
    </ligand>
    <ligandPart>
        <name>Fe</name>
        <dbReference type="ChEBI" id="CHEBI:18248"/>
    </ligandPart>
</feature>
<evidence type="ECO:0000313" key="16">
    <source>
        <dbReference type="Proteomes" id="UP000223968"/>
    </source>
</evidence>
<reference evidence="15 16" key="1">
    <citation type="submission" date="2017-10" db="EMBL/GenBank/DDBJ databases">
        <title>Comparative genomics in systemic dimorphic fungi from Ajellomycetaceae.</title>
        <authorList>
            <person name="Munoz J.F."/>
            <person name="Mcewen J.G."/>
            <person name="Clay O.K."/>
            <person name="Cuomo C.A."/>
        </authorList>
    </citation>
    <scope>NUCLEOTIDE SEQUENCE [LARGE SCALE GENOMIC DNA]</scope>
    <source>
        <strain evidence="15 16">UAMH5409</strain>
    </source>
</reference>
<keyword evidence="8 13" id="KW-0560">Oxidoreductase</keyword>
<evidence type="ECO:0000313" key="15">
    <source>
        <dbReference type="EMBL" id="PGH16601.1"/>
    </source>
</evidence>
<evidence type="ECO:0000256" key="7">
    <source>
        <dbReference type="ARBA" id="ARBA00022989"/>
    </source>
</evidence>
<comment type="cofactor">
    <cofactor evidence="1 12">
        <name>heme</name>
        <dbReference type="ChEBI" id="CHEBI:30413"/>
    </cofactor>
</comment>
<dbReference type="InterPro" id="IPR050121">
    <property type="entry name" value="Cytochrome_P450_monoxygenase"/>
</dbReference>
<evidence type="ECO:0000256" key="10">
    <source>
        <dbReference type="ARBA" id="ARBA00023033"/>
    </source>
</evidence>
<evidence type="ECO:0000256" key="9">
    <source>
        <dbReference type="ARBA" id="ARBA00023004"/>
    </source>
</evidence>
<evidence type="ECO:0000256" key="11">
    <source>
        <dbReference type="ARBA" id="ARBA00023136"/>
    </source>
</evidence>
<dbReference type="SUPFAM" id="SSF48264">
    <property type="entry name" value="Cytochrome P450"/>
    <property type="match status" value="1"/>
</dbReference>
<dbReference type="InterPro" id="IPR017972">
    <property type="entry name" value="Cyt_P450_CS"/>
</dbReference>
<dbReference type="EMBL" id="PDNB01000016">
    <property type="protein sequence ID" value="PGH16601.1"/>
    <property type="molecule type" value="Genomic_DNA"/>
</dbReference>
<evidence type="ECO:0000256" key="3">
    <source>
        <dbReference type="ARBA" id="ARBA00010617"/>
    </source>
</evidence>
<evidence type="ECO:0000256" key="6">
    <source>
        <dbReference type="ARBA" id="ARBA00022723"/>
    </source>
</evidence>
<comment type="subcellular location">
    <subcellularLocation>
        <location evidence="2">Membrane</location>
        <topology evidence="2">Single-pass membrane protein</topology>
    </subcellularLocation>
</comment>
<evidence type="ECO:0000256" key="1">
    <source>
        <dbReference type="ARBA" id="ARBA00001971"/>
    </source>
</evidence>
<sequence>MAVLTPARLLVAAVASTIVCYVALVIYRLFFHPLAKFPGPKLAAATDLYEYYFDVAKRGMFIWEIERMHEKYGPIIRINPDELHIKDAEFFDEIYGTGNKKRHKYDKWAKMAGAPTSTSTTVDHDLHRRRRAPINPFFAKRSVVSLEPKLQQKIDTLCERFEAFAQTGEPFRLDVAYSALTTDVITEYCFGYTYNYLLEPDFKIEWKSSMDMVFEGTQFRRATPWLTLAMQHFPEKYILKMAPALGSLINFQHDVKKEAEKTMAKPKEKRITEPSIFNTLLESDLVPPQEKSVDHLVDEGSTIVAAGVETTAKSLATTTFYILTTPGVLPRLQEELKKAMPLPTSKATWTQLEQLPYLSAVVAEGIRLSYGVTTRTPRQLDEPLRYKDWVIPARAAFSEISYFVTMDPNIFVEPEKFIPDRWMQEKRLDRYLANFGKGSRICLGINLAYAEMFLTIAAVFRKFDLEMYETTIDDIKIERDLFVAAPKTGSKGVRGFVRRVRKD</sequence>
<keyword evidence="9 12" id="KW-0408">Iron</keyword>
<dbReference type="GO" id="GO:0005506">
    <property type="term" value="F:iron ion binding"/>
    <property type="evidence" value="ECO:0007669"/>
    <property type="project" value="InterPro"/>
</dbReference>
<evidence type="ECO:0000256" key="4">
    <source>
        <dbReference type="ARBA" id="ARBA00022617"/>
    </source>
</evidence>
<dbReference type="Pfam" id="PF00067">
    <property type="entry name" value="p450"/>
    <property type="match status" value="1"/>
</dbReference>
<dbReference type="GO" id="GO:0020037">
    <property type="term" value="F:heme binding"/>
    <property type="evidence" value="ECO:0007669"/>
    <property type="project" value="InterPro"/>
</dbReference>
<proteinExistence type="inferred from homology"/>
<dbReference type="InterPro" id="IPR036396">
    <property type="entry name" value="Cyt_P450_sf"/>
</dbReference>
<comment type="similarity">
    <text evidence="3 13">Belongs to the cytochrome P450 family.</text>
</comment>
<feature type="transmembrane region" description="Helical" evidence="14">
    <location>
        <begin position="9"/>
        <end position="30"/>
    </location>
</feature>
<accession>A0A2B7Y6G5</accession>
<dbReference type="InterPro" id="IPR001128">
    <property type="entry name" value="Cyt_P450"/>
</dbReference>
<dbReference type="PANTHER" id="PTHR24305:SF157">
    <property type="entry name" value="N-ACETYLTRYPTOPHAN 6-HYDROXYLASE IVOC-RELATED"/>
    <property type="match status" value="1"/>
</dbReference>
<dbReference type="Gene3D" id="1.10.630.10">
    <property type="entry name" value="Cytochrome P450"/>
    <property type="match status" value="1"/>
</dbReference>
<evidence type="ECO:0008006" key="17">
    <source>
        <dbReference type="Google" id="ProtNLM"/>
    </source>
</evidence>
<evidence type="ECO:0000256" key="12">
    <source>
        <dbReference type="PIRSR" id="PIRSR602401-1"/>
    </source>
</evidence>
<dbReference type="InterPro" id="IPR002401">
    <property type="entry name" value="Cyt_P450_E_grp-I"/>
</dbReference>
<dbReference type="GO" id="GO:0004497">
    <property type="term" value="F:monooxygenase activity"/>
    <property type="evidence" value="ECO:0007669"/>
    <property type="project" value="UniProtKB-KW"/>
</dbReference>
<dbReference type="GO" id="GO:0016705">
    <property type="term" value="F:oxidoreductase activity, acting on paired donors, with incorporation or reduction of molecular oxygen"/>
    <property type="evidence" value="ECO:0007669"/>
    <property type="project" value="InterPro"/>
</dbReference>
<evidence type="ECO:0000256" key="8">
    <source>
        <dbReference type="ARBA" id="ARBA00023002"/>
    </source>
</evidence>
<evidence type="ECO:0000256" key="13">
    <source>
        <dbReference type="RuleBase" id="RU000461"/>
    </source>
</evidence>
<evidence type="ECO:0000256" key="5">
    <source>
        <dbReference type="ARBA" id="ARBA00022692"/>
    </source>
</evidence>
<dbReference type="CDD" id="cd11062">
    <property type="entry name" value="CYP58-like"/>
    <property type="match status" value="1"/>
</dbReference>
<comment type="caution">
    <text evidence="15">The sequence shown here is derived from an EMBL/GenBank/DDBJ whole genome shotgun (WGS) entry which is preliminary data.</text>
</comment>